<protein>
    <submittedName>
        <fullName evidence="2">Uncharacterized protein</fullName>
    </submittedName>
</protein>
<evidence type="ECO:0000313" key="2">
    <source>
        <dbReference type="EMBL" id="GFC89128.1"/>
    </source>
</evidence>
<feature type="non-terminal residue" evidence="2">
    <location>
        <position position="1"/>
    </location>
</feature>
<dbReference type="AlphaFoldDB" id="A0A699RUZ3"/>
<name>A0A699RUZ3_TANCI</name>
<organism evidence="2">
    <name type="scientific">Tanacetum cinerariifolium</name>
    <name type="common">Dalmatian daisy</name>
    <name type="synonym">Chrysanthemum cinerariifolium</name>
    <dbReference type="NCBI Taxonomy" id="118510"/>
    <lineage>
        <taxon>Eukaryota</taxon>
        <taxon>Viridiplantae</taxon>
        <taxon>Streptophyta</taxon>
        <taxon>Embryophyta</taxon>
        <taxon>Tracheophyta</taxon>
        <taxon>Spermatophyta</taxon>
        <taxon>Magnoliopsida</taxon>
        <taxon>eudicotyledons</taxon>
        <taxon>Gunneridae</taxon>
        <taxon>Pentapetalae</taxon>
        <taxon>asterids</taxon>
        <taxon>campanulids</taxon>
        <taxon>Asterales</taxon>
        <taxon>Asteraceae</taxon>
        <taxon>Asteroideae</taxon>
        <taxon>Anthemideae</taxon>
        <taxon>Anthemidinae</taxon>
        <taxon>Tanacetum</taxon>
    </lineage>
</organism>
<feature type="transmembrane region" description="Helical" evidence="1">
    <location>
        <begin position="51"/>
        <end position="69"/>
    </location>
</feature>
<keyword evidence="1" id="KW-0812">Transmembrane</keyword>
<comment type="caution">
    <text evidence="2">The sequence shown here is derived from an EMBL/GenBank/DDBJ whole genome shotgun (WGS) entry which is preliminary data.</text>
</comment>
<proteinExistence type="predicted"/>
<keyword evidence="1" id="KW-0472">Membrane</keyword>
<gene>
    <name evidence="2" type="ORF">Tci_861098</name>
</gene>
<dbReference type="EMBL" id="BKCJ011119240">
    <property type="protein sequence ID" value="GFC89128.1"/>
    <property type="molecule type" value="Genomic_DNA"/>
</dbReference>
<evidence type="ECO:0000256" key="1">
    <source>
        <dbReference type="SAM" id="Phobius"/>
    </source>
</evidence>
<keyword evidence="1" id="KW-1133">Transmembrane helix</keyword>
<sequence>NGMLGSFRSDSLPSLNRYWRALSLYHGGIYGGLGTASFLREFFPNVPRSLIILFVVLSIGVIIVVVKFSHGRIG</sequence>
<reference evidence="2" key="1">
    <citation type="journal article" date="2019" name="Sci. Rep.">
        <title>Draft genome of Tanacetum cinerariifolium, the natural source of mosquito coil.</title>
        <authorList>
            <person name="Yamashiro T."/>
            <person name="Shiraishi A."/>
            <person name="Satake H."/>
            <person name="Nakayama K."/>
        </authorList>
    </citation>
    <scope>NUCLEOTIDE SEQUENCE</scope>
</reference>
<feature type="transmembrane region" description="Helical" evidence="1">
    <location>
        <begin position="21"/>
        <end position="39"/>
    </location>
</feature>
<accession>A0A699RUZ3</accession>